<dbReference type="EMBL" id="CP054139">
    <property type="protein sequence ID" value="QKJ29915.1"/>
    <property type="molecule type" value="Genomic_DNA"/>
</dbReference>
<dbReference type="KEGG" id="mmab:HQ865_09150"/>
<evidence type="ECO:0008006" key="3">
    <source>
        <dbReference type="Google" id="ProtNLM"/>
    </source>
</evidence>
<accession>A0A7D4TUS5</accession>
<proteinExistence type="predicted"/>
<dbReference type="AlphaFoldDB" id="A0A7D4TUS5"/>
<dbReference type="Gene3D" id="2.30.110.10">
    <property type="entry name" value="Electron Transport, Fmn-binding Protein, Chain A"/>
    <property type="match status" value="1"/>
</dbReference>
<evidence type="ECO:0000313" key="2">
    <source>
        <dbReference type="Proteomes" id="UP000505355"/>
    </source>
</evidence>
<organism evidence="1 2">
    <name type="scientific">Mucilaginibacter mali</name>
    <dbReference type="NCBI Taxonomy" id="2740462"/>
    <lineage>
        <taxon>Bacteria</taxon>
        <taxon>Pseudomonadati</taxon>
        <taxon>Bacteroidota</taxon>
        <taxon>Sphingobacteriia</taxon>
        <taxon>Sphingobacteriales</taxon>
        <taxon>Sphingobacteriaceae</taxon>
        <taxon>Mucilaginibacter</taxon>
    </lineage>
</organism>
<dbReference type="Proteomes" id="UP000505355">
    <property type="component" value="Chromosome"/>
</dbReference>
<keyword evidence="2" id="KW-1185">Reference proteome</keyword>
<name>A0A7D4TUS5_9SPHI</name>
<dbReference type="SUPFAM" id="SSF50475">
    <property type="entry name" value="FMN-binding split barrel"/>
    <property type="match status" value="1"/>
</dbReference>
<dbReference type="InterPro" id="IPR012349">
    <property type="entry name" value="Split_barrel_FMN-bd"/>
</dbReference>
<reference evidence="1 2" key="1">
    <citation type="submission" date="2020-05" db="EMBL/GenBank/DDBJ databases">
        <title>Mucilaginibacter mali sp. nov.</title>
        <authorList>
            <person name="Kim H.S."/>
            <person name="Lee K.C."/>
            <person name="Suh M.K."/>
            <person name="Kim J.-S."/>
            <person name="Han K.-I."/>
            <person name="Eom M.K."/>
            <person name="Shin Y.K."/>
            <person name="Lee J.-S."/>
        </authorList>
    </citation>
    <scope>NUCLEOTIDE SEQUENCE [LARGE SCALE GENOMIC DNA]</scope>
    <source>
        <strain evidence="1 2">G2-14</strain>
    </source>
</reference>
<sequence>MLIKNLFFKRAGKIQAFMITRLQADEIAERVMLTSGPYSFDITRQHGMICLAPFCMAVWLPQKQADMADLQFSKIEFINEDTLNARIWVSLIEQIQTEHGVLLLYKILKVGNYQLSILHRLVFFGYLLRAKNNTYHHREVISALYSYPRSIIIVSYRDADYCNIFPMDIHSYIEAEGLYLLGLRTTNITLDKILEAKKVVICDTSNVDIDTVYNLGKHSSKVPTPVGQLSFGVSNSEMFGFPVPEFSGWYKEVEIVHHQKMGYHMLLLGKVVNKRVIRQNPASLYHVGFLQAQQGNYKSMEGLF</sequence>
<protein>
    <recommendedName>
        <fullName evidence="3">Flavin reductase like domain-containing protein</fullName>
    </recommendedName>
</protein>
<gene>
    <name evidence="1" type="ORF">HQ865_09150</name>
</gene>
<evidence type="ECO:0000313" key="1">
    <source>
        <dbReference type="EMBL" id="QKJ29915.1"/>
    </source>
</evidence>
<dbReference type="RefSeq" id="WP_173414605.1">
    <property type="nucleotide sequence ID" value="NZ_CP054139.1"/>
</dbReference>